<sequence length="220" mass="24407">MKFFESRIGPSVFETYYRHAAKALETVEHMERCVAIACEDGDTAEAIAATSNAELEADGLKNELRGVMRGSIRLAISKEVFLDMITRQDRIADYAENVTEIISFRPLYEDAQARKLLLVQAQSVQATVNEYARAVEKLQELLESGFATKVKEELHQLIASVNLLEHQADEKEAATAAYVFSHGDDTPLAATHMYRVAQRLDDVANATEHAANSLLPLASH</sequence>
<feature type="coiled-coil region" evidence="2">
    <location>
        <begin position="121"/>
        <end position="174"/>
    </location>
</feature>
<evidence type="ECO:0000256" key="2">
    <source>
        <dbReference type="SAM" id="Coils"/>
    </source>
</evidence>
<dbReference type="EMBL" id="KF900651">
    <property type="protein sequence ID" value="AIF02482.1"/>
    <property type="molecule type" value="Genomic_DNA"/>
</dbReference>
<protein>
    <submittedName>
        <fullName evidence="3">Phosphate uptake regulator</fullName>
    </submittedName>
</protein>
<accession>A0A075GKT7</accession>
<dbReference type="InterPro" id="IPR018445">
    <property type="entry name" value="Put_Phosphate_transp_reg"/>
</dbReference>
<evidence type="ECO:0000313" key="3">
    <source>
        <dbReference type="EMBL" id="AIF02482.1"/>
    </source>
</evidence>
<comment type="similarity">
    <text evidence="1">Belongs to the UPF0111 family.</text>
</comment>
<evidence type="ECO:0000256" key="1">
    <source>
        <dbReference type="ARBA" id="ARBA00008591"/>
    </source>
</evidence>
<keyword evidence="2" id="KW-0175">Coiled coil</keyword>
<dbReference type="AlphaFoldDB" id="A0A075GKT7"/>
<reference evidence="3" key="1">
    <citation type="journal article" date="2014" name="Genome Biol. Evol.">
        <title>Pangenome evidence for extensive interdomain horizontal transfer affecting lineage core and shell genes in uncultured planktonic thaumarchaeota and euryarchaeota.</title>
        <authorList>
            <person name="Deschamps P."/>
            <person name="Zivanovic Y."/>
            <person name="Moreira D."/>
            <person name="Rodriguez-Valera F."/>
            <person name="Lopez-Garcia P."/>
        </authorList>
    </citation>
    <scope>NUCLEOTIDE SEQUENCE</scope>
</reference>
<proteinExistence type="inferred from homology"/>
<dbReference type="PANTHER" id="PTHR36536:SF3">
    <property type="entry name" value="UPF0111 PROTEIN HI_1603"/>
    <property type="match status" value="1"/>
</dbReference>
<dbReference type="PANTHER" id="PTHR36536">
    <property type="entry name" value="UPF0111 PROTEIN HI_1603"/>
    <property type="match status" value="1"/>
</dbReference>
<dbReference type="InterPro" id="IPR002727">
    <property type="entry name" value="DUF47"/>
</dbReference>
<dbReference type="Gene3D" id="1.20.58.220">
    <property type="entry name" value="Phosphate transport system protein phou homolog 2, domain 2"/>
    <property type="match status" value="1"/>
</dbReference>
<dbReference type="InterPro" id="IPR038078">
    <property type="entry name" value="PhoU-like_sf"/>
</dbReference>
<organism evidence="3">
    <name type="scientific">uncultured marine group II/III euryarchaeote KM3_157_C11</name>
    <dbReference type="NCBI Taxonomy" id="1457903"/>
    <lineage>
        <taxon>Archaea</taxon>
        <taxon>Methanobacteriati</taxon>
        <taxon>Methanobacteriota</taxon>
        <taxon>environmental samples</taxon>
    </lineage>
</organism>
<dbReference type="Pfam" id="PF01865">
    <property type="entry name" value="PhoU_div"/>
    <property type="match status" value="1"/>
</dbReference>
<name>A0A075GKT7_9EURY</name>